<comment type="similarity">
    <text evidence="2">Belongs to the N-Me-Phe pilin family.</text>
</comment>
<feature type="domain" description="TM2" evidence="7">
    <location>
        <begin position="34"/>
        <end position="83"/>
    </location>
</feature>
<name>A0A2S9GWS2_9BURK</name>
<reference evidence="8 9" key="1">
    <citation type="submission" date="2018-02" db="EMBL/GenBank/DDBJ databases">
        <title>Solimicrobium silvestre gen. nov., sp. nov., isolated from alpine forest soil.</title>
        <authorList>
            <person name="Margesin R."/>
            <person name="Albuquerque L."/>
            <person name="Zhang D.-C."/>
            <person name="Froufe H.J.C."/>
            <person name="Severino R."/>
            <person name="Roxo I."/>
            <person name="Egas C."/>
            <person name="Da Costa M.S."/>
        </authorList>
    </citation>
    <scope>NUCLEOTIDE SEQUENCE [LARGE SCALE GENOMIC DNA]</scope>
    <source>
        <strain evidence="8 9">S20-91</strain>
    </source>
</reference>
<dbReference type="AlphaFoldDB" id="A0A2S9GWS2"/>
<keyword evidence="9" id="KW-1185">Reference proteome</keyword>
<dbReference type="InterPro" id="IPR001082">
    <property type="entry name" value="Pilin"/>
</dbReference>
<sequence length="244" mass="26259">MSDMVFCRGCGKEIHVTAPTCPGCGAPQRVAKAGKSKVVAAVLALFLGALGIHRFYLGQWWGVFYLLFCWTGIPSLISFIETIVFLCTSDKTWDDKHNGGIPSNGGSTAAVVVTVFVCLFGGVFVIGILAAIAIPQYQTYTIKAKMAEVESEGQKITSSFTRYMQDNKSIPANINVLGVDVSNKFISEVEINQVNGVVSLTLTGSVPINGKHFLLIPKVDADKKLIWGCGSEDLAVAYIPTKCR</sequence>
<dbReference type="Pfam" id="PF00114">
    <property type="entry name" value="Pilin"/>
    <property type="match status" value="1"/>
</dbReference>
<dbReference type="GO" id="GO:0016020">
    <property type="term" value="C:membrane"/>
    <property type="evidence" value="ECO:0007669"/>
    <property type="project" value="UniProtKB-SubCell"/>
</dbReference>
<evidence type="ECO:0000256" key="6">
    <source>
        <dbReference type="SAM" id="Phobius"/>
    </source>
</evidence>
<dbReference type="InterPro" id="IPR045584">
    <property type="entry name" value="Pilin-like"/>
</dbReference>
<protein>
    <submittedName>
        <fullName evidence="8">TM2 domain</fullName>
    </submittedName>
</protein>
<comment type="subcellular location">
    <subcellularLocation>
        <location evidence="1">Membrane</location>
        <topology evidence="1">Multi-pass membrane protein</topology>
    </subcellularLocation>
</comment>
<dbReference type="InterPro" id="IPR007829">
    <property type="entry name" value="TM2"/>
</dbReference>
<evidence type="ECO:0000256" key="3">
    <source>
        <dbReference type="ARBA" id="ARBA00022692"/>
    </source>
</evidence>
<dbReference type="GO" id="GO:0009289">
    <property type="term" value="C:pilus"/>
    <property type="evidence" value="ECO:0007669"/>
    <property type="project" value="InterPro"/>
</dbReference>
<feature type="transmembrane region" description="Helical" evidence="6">
    <location>
        <begin position="63"/>
        <end position="88"/>
    </location>
</feature>
<gene>
    <name evidence="8" type="ORF">S2091_3091</name>
</gene>
<comment type="caution">
    <text evidence="8">The sequence shown here is derived from an EMBL/GenBank/DDBJ whole genome shotgun (WGS) entry which is preliminary data.</text>
</comment>
<dbReference type="GO" id="GO:0007155">
    <property type="term" value="P:cell adhesion"/>
    <property type="evidence" value="ECO:0007669"/>
    <property type="project" value="InterPro"/>
</dbReference>
<feature type="transmembrane region" description="Helical" evidence="6">
    <location>
        <begin position="109"/>
        <end position="134"/>
    </location>
</feature>
<evidence type="ECO:0000313" key="8">
    <source>
        <dbReference type="EMBL" id="PRC92175.1"/>
    </source>
</evidence>
<evidence type="ECO:0000256" key="5">
    <source>
        <dbReference type="ARBA" id="ARBA00023136"/>
    </source>
</evidence>
<keyword evidence="4 6" id="KW-1133">Transmembrane helix</keyword>
<evidence type="ECO:0000256" key="2">
    <source>
        <dbReference type="ARBA" id="ARBA00005233"/>
    </source>
</evidence>
<dbReference type="EMBL" id="PUGF01000015">
    <property type="protein sequence ID" value="PRC92175.1"/>
    <property type="molecule type" value="Genomic_DNA"/>
</dbReference>
<dbReference type="Pfam" id="PF05154">
    <property type="entry name" value="TM2"/>
    <property type="match status" value="1"/>
</dbReference>
<organism evidence="8 9">
    <name type="scientific">Solimicrobium silvestre</name>
    <dbReference type="NCBI Taxonomy" id="2099400"/>
    <lineage>
        <taxon>Bacteria</taxon>
        <taxon>Pseudomonadati</taxon>
        <taxon>Pseudomonadota</taxon>
        <taxon>Betaproteobacteria</taxon>
        <taxon>Burkholderiales</taxon>
        <taxon>Oxalobacteraceae</taxon>
        <taxon>Solimicrobium</taxon>
    </lineage>
</organism>
<proteinExistence type="inferred from homology"/>
<feature type="transmembrane region" description="Helical" evidence="6">
    <location>
        <begin position="38"/>
        <end position="57"/>
    </location>
</feature>
<evidence type="ECO:0000259" key="7">
    <source>
        <dbReference type="Pfam" id="PF05154"/>
    </source>
</evidence>
<evidence type="ECO:0000256" key="1">
    <source>
        <dbReference type="ARBA" id="ARBA00004141"/>
    </source>
</evidence>
<keyword evidence="5 6" id="KW-0472">Membrane</keyword>
<evidence type="ECO:0000256" key="4">
    <source>
        <dbReference type="ARBA" id="ARBA00022989"/>
    </source>
</evidence>
<keyword evidence="3 6" id="KW-0812">Transmembrane</keyword>
<accession>A0A2S9GWS2</accession>
<dbReference type="SUPFAM" id="SSF54523">
    <property type="entry name" value="Pili subunits"/>
    <property type="match status" value="1"/>
</dbReference>
<evidence type="ECO:0000313" key="9">
    <source>
        <dbReference type="Proteomes" id="UP000237839"/>
    </source>
</evidence>
<dbReference type="Proteomes" id="UP000237839">
    <property type="component" value="Unassembled WGS sequence"/>
</dbReference>
<dbReference type="Gene3D" id="3.30.700.10">
    <property type="entry name" value="Glycoprotein, Type 4 Pilin"/>
    <property type="match status" value="1"/>
</dbReference>